<evidence type="ECO:0000313" key="3">
    <source>
        <dbReference type="Proteomes" id="UP000559027"/>
    </source>
</evidence>
<dbReference type="Proteomes" id="UP000559027">
    <property type="component" value="Unassembled WGS sequence"/>
</dbReference>
<sequence length="551" mass="61156">MPSLDLLGNLDVWSEVLKYLEISFEFDSESEVKDKRRALLRVALLSPSLTTSALDVLWQSMTSIEPITCVINAKASTVDENIIKFLPENSGGYWWLKRALNSDDLNRAWEYLARIRHLRTQVGVVKEMGLYATLSHSFGGVVLPSVQSLCFDFSKAGYVSHWINTIGPLLSSTLKSISYQNVSASHAGGVDTLQAGLKSRSLSIIDISYHGYPSSSLLQNCLSFDSLETLKLISAFSGSSIPRYTAGSSIFEAFESLPKLKELEVDLRVFPLRNSTIETSRASDTFPKTYPSPSLINLHIAGDASDIAQFLLNGIKSLSLLSLSVTIFQTNGLVWKVVCDRIVSNFPKLRSLCFRRAGGGIQQLLMQDLSALLSRTTVESFELSGIPHCFNEANISGMLDSWPKLHTLSITNDTSTRFSATVLIRISHATHLRHVKLPLELSVLGTPLPEEPVAVSRSLVQALTMTSISGAPSSLESKIEVASNLLILFPILERLFTDESHHSQYLGELEKLVGSFRRMVVTYLRRRELEERTTKKTEPSRASKEDRRLEP</sequence>
<proteinExistence type="predicted"/>
<organism evidence="2 3">
    <name type="scientific">Leucocoprinus leucothites</name>
    <dbReference type="NCBI Taxonomy" id="201217"/>
    <lineage>
        <taxon>Eukaryota</taxon>
        <taxon>Fungi</taxon>
        <taxon>Dikarya</taxon>
        <taxon>Basidiomycota</taxon>
        <taxon>Agaricomycotina</taxon>
        <taxon>Agaricomycetes</taxon>
        <taxon>Agaricomycetidae</taxon>
        <taxon>Agaricales</taxon>
        <taxon>Agaricineae</taxon>
        <taxon>Agaricaceae</taxon>
        <taxon>Leucocoprinus</taxon>
    </lineage>
</organism>
<dbReference type="OrthoDB" id="3103741at2759"/>
<name>A0A8H5FVH3_9AGAR</name>
<evidence type="ECO:0000313" key="2">
    <source>
        <dbReference type="EMBL" id="KAF5350666.1"/>
    </source>
</evidence>
<dbReference type="EMBL" id="JAACJO010000014">
    <property type="protein sequence ID" value="KAF5350666.1"/>
    <property type="molecule type" value="Genomic_DNA"/>
</dbReference>
<dbReference type="Gene3D" id="3.80.10.10">
    <property type="entry name" value="Ribonuclease Inhibitor"/>
    <property type="match status" value="1"/>
</dbReference>
<dbReference type="InterPro" id="IPR032675">
    <property type="entry name" value="LRR_dom_sf"/>
</dbReference>
<dbReference type="AlphaFoldDB" id="A0A8H5FVH3"/>
<dbReference type="SUPFAM" id="SSF52047">
    <property type="entry name" value="RNI-like"/>
    <property type="match status" value="1"/>
</dbReference>
<keyword evidence="3" id="KW-1185">Reference proteome</keyword>
<protein>
    <submittedName>
        <fullName evidence="2">Uncharacterized protein</fullName>
    </submittedName>
</protein>
<feature type="region of interest" description="Disordered" evidence="1">
    <location>
        <begin position="530"/>
        <end position="551"/>
    </location>
</feature>
<reference evidence="2 3" key="1">
    <citation type="journal article" date="2020" name="ISME J.">
        <title>Uncovering the hidden diversity of litter-decomposition mechanisms in mushroom-forming fungi.</title>
        <authorList>
            <person name="Floudas D."/>
            <person name="Bentzer J."/>
            <person name="Ahren D."/>
            <person name="Johansson T."/>
            <person name="Persson P."/>
            <person name="Tunlid A."/>
        </authorList>
    </citation>
    <scope>NUCLEOTIDE SEQUENCE [LARGE SCALE GENOMIC DNA]</scope>
    <source>
        <strain evidence="2 3">CBS 146.42</strain>
    </source>
</reference>
<gene>
    <name evidence="2" type="ORF">D9756_008522</name>
</gene>
<comment type="caution">
    <text evidence="2">The sequence shown here is derived from an EMBL/GenBank/DDBJ whole genome shotgun (WGS) entry which is preliminary data.</text>
</comment>
<accession>A0A8H5FVH3</accession>
<evidence type="ECO:0000256" key="1">
    <source>
        <dbReference type="SAM" id="MobiDB-lite"/>
    </source>
</evidence>